<proteinExistence type="predicted"/>
<feature type="transmembrane region" description="Helical" evidence="1">
    <location>
        <begin position="177"/>
        <end position="201"/>
    </location>
</feature>
<evidence type="ECO:0000256" key="1">
    <source>
        <dbReference type="SAM" id="Phobius"/>
    </source>
</evidence>
<gene>
    <name evidence="2" type="ORF">SAMN06265377_1096</name>
</gene>
<keyword evidence="1" id="KW-0472">Membrane</keyword>
<dbReference type="AlphaFoldDB" id="A0A285MG24"/>
<dbReference type="GO" id="GO:0005886">
    <property type="term" value="C:plasma membrane"/>
    <property type="evidence" value="ECO:0007669"/>
    <property type="project" value="UniProtKB-SubCell"/>
</dbReference>
<feature type="transmembrane region" description="Helical" evidence="1">
    <location>
        <begin position="448"/>
        <end position="469"/>
    </location>
</feature>
<name>A0A285MG24_9FLAO</name>
<feature type="transmembrane region" description="Helical" evidence="1">
    <location>
        <begin position="128"/>
        <end position="150"/>
    </location>
</feature>
<dbReference type="Proteomes" id="UP000219048">
    <property type="component" value="Unassembled WGS sequence"/>
</dbReference>
<evidence type="ECO:0000313" key="2">
    <source>
        <dbReference type="EMBL" id="SNY95427.1"/>
    </source>
</evidence>
<feature type="transmembrane region" description="Helical" evidence="1">
    <location>
        <begin position="20"/>
        <end position="43"/>
    </location>
</feature>
<evidence type="ECO:0000313" key="3">
    <source>
        <dbReference type="Proteomes" id="UP000219048"/>
    </source>
</evidence>
<feature type="transmembrane region" description="Helical" evidence="1">
    <location>
        <begin position="245"/>
        <end position="262"/>
    </location>
</feature>
<feature type="transmembrane region" description="Helical" evidence="1">
    <location>
        <begin position="213"/>
        <end position="238"/>
    </location>
</feature>
<dbReference type="GO" id="GO:0140359">
    <property type="term" value="F:ABC-type transporter activity"/>
    <property type="evidence" value="ECO:0007669"/>
    <property type="project" value="InterPro"/>
</dbReference>
<accession>A0A285MG24</accession>
<reference evidence="3" key="1">
    <citation type="submission" date="2017-09" db="EMBL/GenBank/DDBJ databases">
        <authorList>
            <person name="Varghese N."/>
            <person name="Submissions S."/>
        </authorList>
    </citation>
    <scope>NUCLEOTIDE SEQUENCE [LARGE SCALE GENOMIC DNA]</scope>
    <source>
        <strain evidence="3">DSM 25885</strain>
    </source>
</reference>
<dbReference type="Pfam" id="PF12679">
    <property type="entry name" value="ABC2_membrane_2"/>
    <property type="match status" value="1"/>
</dbReference>
<organism evidence="2 3">
    <name type="scientific">Flagellimonas pacifica</name>
    <dbReference type="NCBI Taxonomy" id="1247520"/>
    <lineage>
        <taxon>Bacteria</taxon>
        <taxon>Pseudomonadati</taxon>
        <taxon>Bacteroidota</taxon>
        <taxon>Flavobacteriia</taxon>
        <taxon>Flavobacteriales</taxon>
        <taxon>Flavobacteriaceae</taxon>
        <taxon>Flagellimonas</taxon>
    </lineage>
</organism>
<dbReference type="PANTHER" id="PTHR43471:SF1">
    <property type="entry name" value="ABC TRANSPORTER PERMEASE PROTEIN NOSY-RELATED"/>
    <property type="match status" value="1"/>
</dbReference>
<dbReference type="InterPro" id="IPR021913">
    <property type="entry name" value="DUF3526"/>
</dbReference>
<dbReference type="Pfam" id="PF12040">
    <property type="entry name" value="DUF3526"/>
    <property type="match status" value="1"/>
</dbReference>
<dbReference type="PANTHER" id="PTHR43471">
    <property type="entry name" value="ABC TRANSPORTER PERMEASE"/>
    <property type="match status" value="1"/>
</dbReference>
<keyword evidence="1" id="KW-0812">Transmembrane</keyword>
<keyword evidence="1" id="KW-1133">Transmembrane helix</keyword>
<keyword evidence="3" id="KW-1185">Reference proteome</keyword>
<dbReference type="OrthoDB" id="184009at2"/>
<dbReference type="EMBL" id="OBEH01000001">
    <property type="protein sequence ID" value="SNY95427.1"/>
    <property type="molecule type" value="Genomic_DNA"/>
</dbReference>
<sequence>MKTSIRIAKKEIKIALREKLVLALSCIILVLLGISLYTGAIAYQQQQEAITKAQKEKREEWLGQGDKHPHIAAHFGTFIFKPKTVLSLFDFGLDTYTGTSVYLEAHYQHQFMFRPAQDHSSMIRFGELSAALVLQILMPLLIIFLAYASFTREKERGTLRLLSSQGITLTSIAWGKIMAYFIILLVILVPFVLGILLLSYLLKTPDTITDLGIRIVLLGAAYMAYIFMFIVLSVLVSLKSSISRNALLTLLTCWILFTIIIPKTVANLGESLYPLPSMKIYKEAILKDKKDGLDGKTPRAVRMAQLEKELLTKYKVDSVQQLPFNFDGVKMQAGEEYGDKVYDVHWGRLLDLFNKQNKLGSYASLLNPYIALRNISMGFSATDLNTSVDFQKKVENYRRVFIKKMNDDMAQNSKYGEFYEYSVGLDMWKSVEDFEYNTPSIYATLKKYTLELTSLFCWTVVLILLLNYITRKTKPTNG</sequence>
<protein>
    <submittedName>
        <fullName evidence="2">ABC-2 type transport system permease protein</fullName>
    </submittedName>
</protein>
<dbReference type="RefSeq" id="WP_097044723.1">
    <property type="nucleotide sequence ID" value="NZ_OBEH01000001.1"/>
</dbReference>